<dbReference type="EMBL" id="CAGKOT010000045">
    <property type="protein sequence ID" value="CAB5382080.1"/>
    <property type="molecule type" value="Genomic_DNA"/>
</dbReference>
<organism evidence="1 2">
    <name type="scientific">Rhizophagus irregularis</name>
    <dbReference type="NCBI Taxonomy" id="588596"/>
    <lineage>
        <taxon>Eukaryota</taxon>
        <taxon>Fungi</taxon>
        <taxon>Fungi incertae sedis</taxon>
        <taxon>Mucoromycota</taxon>
        <taxon>Glomeromycotina</taxon>
        <taxon>Glomeromycetes</taxon>
        <taxon>Glomerales</taxon>
        <taxon>Glomeraceae</taxon>
        <taxon>Rhizophagus</taxon>
    </lineage>
</organism>
<dbReference type="InterPro" id="IPR031248">
    <property type="entry name" value="RNF213"/>
</dbReference>
<dbReference type="AlphaFoldDB" id="A0A916EEQ8"/>
<dbReference type="GO" id="GO:0016887">
    <property type="term" value="F:ATP hydrolysis activity"/>
    <property type="evidence" value="ECO:0007669"/>
    <property type="project" value="InterPro"/>
</dbReference>
<name>A0A916EEQ8_9GLOM</name>
<evidence type="ECO:0000313" key="1">
    <source>
        <dbReference type="EMBL" id="CAB5382080.1"/>
    </source>
</evidence>
<comment type="caution">
    <text evidence="1">The sequence shown here is derived from an EMBL/GenBank/DDBJ whole genome shotgun (WGS) entry which is preliminary data.</text>
</comment>
<dbReference type="GO" id="GO:0004842">
    <property type="term" value="F:ubiquitin-protein transferase activity"/>
    <property type="evidence" value="ECO:0007669"/>
    <property type="project" value="InterPro"/>
</dbReference>
<dbReference type="PANTHER" id="PTHR22605">
    <property type="entry name" value="RZ-TYPE DOMAIN-CONTAINING PROTEIN"/>
    <property type="match status" value="1"/>
</dbReference>
<reference evidence="1" key="1">
    <citation type="submission" date="2020-05" db="EMBL/GenBank/DDBJ databases">
        <authorList>
            <person name="Rincon C."/>
            <person name="Sanders R I."/>
            <person name="Robbins C."/>
            <person name="Chaturvedi A."/>
        </authorList>
    </citation>
    <scope>NUCLEOTIDE SEQUENCE</scope>
    <source>
        <strain evidence="1">CHB12</strain>
    </source>
</reference>
<dbReference type="OrthoDB" id="2448260at2759"/>
<gene>
    <name evidence="1" type="ORF">CHRIB12_LOCUS17817</name>
</gene>
<proteinExistence type="predicted"/>
<evidence type="ECO:0000313" key="2">
    <source>
        <dbReference type="Proteomes" id="UP000684084"/>
    </source>
</evidence>
<dbReference type="PANTHER" id="PTHR22605:SF1">
    <property type="entry name" value="RZ-TYPE DOMAIN-CONTAINING PROTEIN"/>
    <property type="match status" value="1"/>
</dbReference>
<sequence>MALMLLRTRANIPVVVCGEAGCGKTSLIGFLAGVVEVEFRALNLHAVCILNHIPLFIVGSPGSSKSLAIRLVHQNLRGSDSNDEYFRTLPQVFFIPHQGSSSSTSDVVILGSQFPEDRDDYSYSILSRIMMCVEAGQPLILTDLEIIYGSLYDLWNQNYITMGSSDDPKYFTRVALGAYANPMLYVHPDFRYLRNK</sequence>
<protein>
    <submittedName>
        <fullName evidence="1">Uncharacterized protein</fullName>
    </submittedName>
</protein>
<dbReference type="Proteomes" id="UP000684084">
    <property type="component" value="Unassembled WGS sequence"/>
</dbReference>
<accession>A0A916EEQ8</accession>